<sequence length="628" mass="66800">MLFLLAAPLSHTVNEAVSDLSNPDVYNKDTGSSFSRAVEDTTGVKMSAIIYEEGGSLNESLAMMYDAQDQLTEAYKQAALPFVKAFAGDARAEQVSHQIDVLSERNREMTKPYVQQGKVGMEHSLDTLLHNLNAFTASLKAAMADPKTAYAEWKQSKTATEQPPAPAFLEVVSSADSAPAKAPEEKSAQANSNGAFFEHQWIPFMQTGVQSGAAFAAQGAATGSHFFSDPNFDLNKEGSEFQKTGVQTANAFGSLMQAKEDVPAARSADAISYNCMTRELWSKEKAAWCCEYKKLGCPETEAKAPAEKVGWMPFAQTGAETGASFAAQGANTAFRFFTDPNFDFQKEGEAYQASSAATADKFASIQFSENATVGDAASSAASFVAAKYAEHQAAEEAAKEAAAPPAEKVGWMPFAQTGAETGVNFAAQGADTAFRFFFDPNFDFQKEGEAYQASSAATADKFASIQFSENATVGDAASSAASFVAAKYAEHQAAEEAAKEEAAAPPAEKVGWMPFAQTGAETGVNFAAQGADTAFRFFTDPNFDFQKEGEAYQASGKATQDQFAAIDGAAAPGALRADAVAGDAHNSSFVAHVGIISFLAVNVAVFVAHRMNLRRKERAVIRQLDELV</sequence>
<dbReference type="HOGENOM" id="CLU_435768_0_0_1"/>
<dbReference type="Proteomes" id="UP000013827">
    <property type="component" value="Unassembled WGS sequence"/>
</dbReference>
<feature type="transmembrane region" description="Helical" evidence="1">
    <location>
        <begin position="589"/>
        <end position="608"/>
    </location>
</feature>
<keyword evidence="1" id="KW-0812">Transmembrane</keyword>
<dbReference type="KEGG" id="ehx:EMIHUDRAFT_435048"/>
<keyword evidence="1" id="KW-0472">Membrane</keyword>
<proteinExistence type="predicted"/>
<accession>A0A0D3JS97</accession>
<dbReference type="RefSeq" id="XP_005778811.1">
    <property type="nucleotide sequence ID" value="XM_005778754.1"/>
</dbReference>
<dbReference type="AlphaFoldDB" id="A0A0D3JS97"/>
<dbReference type="EnsemblProtists" id="EOD26382">
    <property type="protein sequence ID" value="EOD26382"/>
    <property type="gene ID" value="EMIHUDRAFT_435048"/>
</dbReference>
<keyword evidence="3" id="KW-1185">Reference proteome</keyword>
<evidence type="ECO:0000313" key="3">
    <source>
        <dbReference type="Proteomes" id="UP000013827"/>
    </source>
</evidence>
<evidence type="ECO:0000313" key="2">
    <source>
        <dbReference type="EnsemblProtists" id="EOD26382"/>
    </source>
</evidence>
<keyword evidence="1" id="KW-1133">Transmembrane helix</keyword>
<reference evidence="2" key="2">
    <citation type="submission" date="2024-10" db="UniProtKB">
        <authorList>
            <consortium name="EnsemblProtists"/>
        </authorList>
    </citation>
    <scope>IDENTIFICATION</scope>
</reference>
<protein>
    <submittedName>
        <fullName evidence="2">Uncharacterized protein</fullName>
    </submittedName>
</protein>
<dbReference type="GeneID" id="17271928"/>
<name>A0A0D3JS97_EMIH1</name>
<reference evidence="3" key="1">
    <citation type="journal article" date="2013" name="Nature">
        <title>Pan genome of the phytoplankton Emiliania underpins its global distribution.</title>
        <authorList>
            <person name="Read B.A."/>
            <person name="Kegel J."/>
            <person name="Klute M.J."/>
            <person name="Kuo A."/>
            <person name="Lefebvre S.C."/>
            <person name="Maumus F."/>
            <person name="Mayer C."/>
            <person name="Miller J."/>
            <person name="Monier A."/>
            <person name="Salamov A."/>
            <person name="Young J."/>
            <person name="Aguilar M."/>
            <person name="Claverie J.M."/>
            <person name="Frickenhaus S."/>
            <person name="Gonzalez K."/>
            <person name="Herman E.K."/>
            <person name="Lin Y.C."/>
            <person name="Napier J."/>
            <person name="Ogata H."/>
            <person name="Sarno A.F."/>
            <person name="Shmutz J."/>
            <person name="Schroeder D."/>
            <person name="de Vargas C."/>
            <person name="Verret F."/>
            <person name="von Dassow P."/>
            <person name="Valentin K."/>
            <person name="Van de Peer Y."/>
            <person name="Wheeler G."/>
            <person name="Dacks J.B."/>
            <person name="Delwiche C.F."/>
            <person name="Dyhrman S.T."/>
            <person name="Glockner G."/>
            <person name="John U."/>
            <person name="Richards T."/>
            <person name="Worden A.Z."/>
            <person name="Zhang X."/>
            <person name="Grigoriev I.V."/>
            <person name="Allen A.E."/>
            <person name="Bidle K."/>
            <person name="Borodovsky M."/>
            <person name="Bowler C."/>
            <person name="Brownlee C."/>
            <person name="Cock J.M."/>
            <person name="Elias M."/>
            <person name="Gladyshev V.N."/>
            <person name="Groth M."/>
            <person name="Guda C."/>
            <person name="Hadaegh A."/>
            <person name="Iglesias-Rodriguez M.D."/>
            <person name="Jenkins J."/>
            <person name="Jones B.M."/>
            <person name="Lawson T."/>
            <person name="Leese F."/>
            <person name="Lindquist E."/>
            <person name="Lobanov A."/>
            <person name="Lomsadze A."/>
            <person name="Malik S.B."/>
            <person name="Marsh M.E."/>
            <person name="Mackinder L."/>
            <person name="Mock T."/>
            <person name="Mueller-Roeber B."/>
            <person name="Pagarete A."/>
            <person name="Parker M."/>
            <person name="Probert I."/>
            <person name="Quesneville H."/>
            <person name="Raines C."/>
            <person name="Rensing S.A."/>
            <person name="Riano-Pachon D.M."/>
            <person name="Richier S."/>
            <person name="Rokitta S."/>
            <person name="Shiraiwa Y."/>
            <person name="Soanes D.M."/>
            <person name="van der Giezen M."/>
            <person name="Wahlund T.M."/>
            <person name="Williams B."/>
            <person name="Wilson W."/>
            <person name="Wolfe G."/>
            <person name="Wurch L.L."/>
        </authorList>
    </citation>
    <scope>NUCLEOTIDE SEQUENCE</scope>
</reference>
<organism evidence="2 3">
    <name type="scientific">Emiliania huxleyi (strain CCMP1516)</name>
    <dbReference type="NCBI Taxonomy" id="280463"/>
    <lineage>
        <taxon>Eukaryota</taxon>
        <taxon>Haptista</taxon>
        <taxon>Haptophyta</taxon>
        <taxon>Prymnesiophyceae</taxon>
        <taxon>Isochrysidales</taxon>
        <taxon>Noelaerhabdaceae</taxon>
        <taxon>Emiliania</taxon>
    </lineage>
</organism>
<dbReference type="PaxDb" id="2903-EOD26382"/>
<evidence type="ECO:0000256" key="1">
    <source>
        <dbReference type="SAM" id="Phobius"/>
    </source>
</evidence>